<gene>
    <name evidence="2" type="ORF">HALOF300_03000</name>
</gene>
<reference evidence="2 3" key="1">
    <citation type="submission" date="2019-11" db="EMBL/GenBank/DDBJ databases">
        <authorList>
            <person name="Criscuolo A."/>
        </authorList>
    </citation>
    <scope>NUCLEOTIDE SEQUENCE [LARGE SCALE GENOMIC DNA]</scope>
    <source>
        <strain evidence="2">CIP111667</strain>
    </source>
</reference>
<dbReference type="PROSITE" id="PS51257">
    <property type="entry name" value="PROKAR_LIPOPROTEIN"/>
    <property type="match status" value="1"/>
</dbReference>
<feature type="signal peptide" evidence="1">
    <location>
        <begin position="1"/>
        <end position="25"/>
    </location>
</feature>
<name>A0A7M4DLI3_9MICO</name>
<evidence type="ECO:0008006" key="4">
    <source>
        <dbReference type="Google" id="ProtNLM"/>
    </source>
</evidence>
<dbReference type="EMBL" id="CACRYJ010000045">
    <property type="protein sequence ID" value="VZO38143.1"/>
    <property type="molecule type" value="Genomic_DNA"/>
</dbReference>
<dbReference type="RefSeq" id="WP_156741717.1">
    <property type="nucleotide sequence ID" value="NZ_CACRYJ010000045.1"/>
</dbReference>
<evidence type="ECO:0000313" key="3">
    <source>
        <dbReference type="Proteomes" id="UP000419743"/>
    </source>
</evidence>
<accession>A0A7M4DLI3</accession>
<sequence>MTHRPLTVAGVLVATLVLSSCSGPAIPDREPNATGVVSVAAGGAGPRVVDAVPERFEGMDLAGADDHPVVVDGDGVHVQVDDLADGDEVEIWIEGECGTSSPVQCEVVAIRIAD</sequence>
<evidence type="ECO:0000256" key="1">
    <source>
        <dbReference type="SAM" id="SignalP"/>
    </source>
</evidence>
<dbReference type="Proteomes" id="UP000419743">
    <property type="component" value="Unassembled WGS sequence"/>
</dbReference>
<keyword evidence="1" id="KW-0732">Signal</keyword>
<protein>
    <recommendedName>
        <fullName evidence="4">Lipoprotein</fullName>
    </recommendedName>
</protein>
<proteinExistence type="predicted"/>
<organism evidence="2 3">
    <name type="scientific">Occultella aeris</name>
    <dbReference type="NCBI Taxonomy" id="2761496"/>
    <lineage>
        <taxon>Bacteria</taxon>
        <taxon>Bacillati</taxon>
        <taxon>Actinomycetota</taxon>
        <taxon>Actinomycetes</taxon>
        <taxon>Micrococcales</taxon>
        <taxon>Ruaniaceae</taxon>
        <taxon>Occultella</taxon>
    </lineage>
</organism>
<dbReference type="AlphaFoldDB" id="A0A7M4DLI3"/>
<feature type="chain" id="PRO_5038908716" description="Lipoprotein" evidence="1">
    <location>
        <begin position="26"/>
        <end position="114"/>
    </location>
</feature>
<comment type="caution">
    <text evidence="2">The sequence shown here is derived from an EMBL/GenBank/DDBJ whole genome shotgun (WGS) entry which is preliminary data.</text>
</comment>
<evidence type="ECO:0000313" key="2">
    <source>
        <dbReference type="EMBL" id="VZO38143.1"/>
    </source>
</evidence>
<keyword evidence="3" id="KW-1185">Reference proteome</keyword>